<evidence type="ECO:0000259" key="8">
    <source>
        <dbReference type="PROSITE" id="PS51296"/>
    </source>
</evidence>
<dbReference type="InterPro" id="IPR014349">
    <property type="entry name" value="Rieske_Fe-S_prot"/>
</dbReference>
<dbReference type="PANTHER" id="PTHR10134">
    <property type="entry name" value="CYTOCHROME B-C1 COMPLEX SUBUNIT RIESKE, MITOCHONDRIAL"/>
    <property type="match status" value="1"/>
</dbReference>
<keyword evidence="7" id="KW-0732">Signal</keyword>
<dbReference type="InterPro" id="IPR036922">
    <property type="entry name" value="Rieske_2Fe-2S_sf"/>
</dbReference>
<evidence type="ECO:0000256" key="5">
    <source>
        <dbReference type="ARBA" id="ARBA00023157"/>
    </source>
</evidence>
<protein>
    <recommendedName>
        <fullName evidence="8">Rieske domain-containing protein</fullName>
    </recommendedName>
</protein>
<evidence type="ECO:0000256" key="6">
    <source>
        <dbReference type="ARBA" id="ARBA00034078"/>
    </source>
</evidence>
<sequence length="136" mass="14587">MKRRNFLKLLTFILGATAVSSFAYPLVRFLAPPATKAKGEQVNIKKNDLPLGEGKEIVFGGTPAVVINVKGMGYIALSRVCTHLGCLVEYNKEANKFICPCHAGIFSVEGHVISGPPPKPLARLSLNVQGDNIIIG</sequence>
<feature type="domain" description="Rieske" evidence="8">
    <location>
        <begin position="41"/>
        <end position="135"/>
    </location>
</feature>
<gene>
    <name evidence="9" type="ORF">A2W05_07730</name>
</gene>
<keyword evidence="5" id="KW-1015">Disulfide bond</keyword>
<dbReference type="InterPro" id="IPR017941">
    <property type="entry name" value="Rieske_2Fe-2S"/>
</dbReference>
<comment type="caution">
    <text evidence="9">The sequence shown here is derived from an EMBL/GenBank/DDBJ whole genome shotgun (WGS) entry which is preliminary data.</text>
</comment>
<feature type="signal peptide" evidence="7">
    <location>
        <begin position="1"/>
        <end position="23"/>
    </location>
</feature>
<dbReference type="GO" id="GO:0016020">
    <property type="term" value="C:membrane"/>
    <property type="evidence" value="ECO:0007669"/>
    <property type="project" value="InterPro"/>
</dbReference>
<organism evidence="9 10">
    <name type="scientific">Candidatus Schekmanbacteria bacterium RBG_16_38_10</name>
    <dbReference type="NCBI Taxonomy" id="1817879"/>
    <lineage>
        <taxon>Bacteria</taxon>
        <taxon>Candidatus Schekmaniibacteriota</taxon>
    </lineage>
</organism>
<accession>A0A1F7RQ26</accession>
<dbReference type="PROSITE" id="PS51296">
    <property type="entry name" value="RIESKE"/>
    <property type="match status" value="1"/>
</dbReference>
<name>A0A1F7RQ26_9BACT</name>
<dbReference type="InterPro" id="IPR005805">
    <property type="entry name" value="Rieske_Fe-S_prot_C"/>
</dbReference>
<keyword evidence="3" id="KW-0408">Iron</keyword>
<dbReference type="PRINTS" id="PR00162">
    <property type="entry name" value="RIESKE"/>
</dbReference>
<evidence type="ECO:0000256" key="3">
    <source>
        <dbReference type="ARBA" id="ARBA00023004"/>
    </source>
</evidence>
<evidence type="ECO:0000256" key="4">
    <source>
        <dbReference type="ARBA" id="ARBA00023014"/>
    </source>
</evidence>
<reference evidence="9 10" key="1">
    <citation type="journal article" date="2016" name="Nat. Commun.">
        <title>Thousands of microbial genomes shed light on interconnected biogeochemical processes in an aquifer system.</title>
        <authorList>
            <person name="Anantharaman K."/>
            <person name="Brown C.T."/>
            <person name="Hug L.A."/>
            <person name="Sharon I."/>
            <person name="Castelle C.J."/>
            <person name="Probst A.J."/>
            <person name="Thomas B.C."/>
            <person name="Singh A."/>
            <person name="Wilkins M.J."/>
            <person name="Karaoz U."/>
            <person name="Brodie E.L."/>
            <person name="Williams K.H."/>
            <person name="Hubbard S.S."/>
            <person name="Banfield J.F."/>
        </authorList>
    </citation>
    <scope>NUCLEOTIDE SEQUENCE [LARGE SCALE GENOMIC DNA]</scope>
</reference>
<dbReference type="GO" id="GO:0051537">
    <property type="term" value="F:2 iron, 2 sulfur cluster binding"/>
    <property type="evidence" value="ECO:0007669"/>
    <property type="project" value="UniProtKB-KW"/>
</dbReference>
<dbReference type="AlphaFoldDB" id="A0A1F7RQ26"/>
<keyword evidence="4" id="KW-0411">Iron-sulfur</keyword>
<dbReference type="Pfam" id="PF00355">
    <property type="entry name" value="Rieske"/>
    <property type="match status" value="1"/>
</dbReference>
<dbReference type="Proteomes" id="UP000178797">
    <property type="component" value="Unassembled WGS sequence"/>
</dbReference>
<dbReference type="EMBL" id="MGDE01000234">
    <property type="protein sequence ID" value="OGL43248.1"/>
    <property type="molecule type" value="Genomic_DNA"/>
</dbReference>
<comment type="cofactor">
    <cofactor evidence="6">
        <name>[2Fe-2S] cluster</name>
        <dbReference type="ChEBI" id="CHEBI:190135"/>
    </cofactor>
</comment>
<evidence type="ECO:0000256" key="7">
    <source>
        <dbReference type="SAM" id="SignalP"/>
    </source>
</evidence>
<evidence type="ECO:0000256" key="2">
    <source>
        <dbReference type="ARBA" id="ARBA00022723"/>
    </source>
</evidence>
<evidence type="ECO:0000313" key="10">
    <source>
        <dbReference type="Proteomes" id="UP000178797"/>
    </source>
</evidence>
<dbReference type="SUPFAM" id="SSF50022">
    <property type="entry name" value="ISP domain"/>
    <property type="match status" value="1"/>
</dbReference>
<keyword evidence="2" id="KW-0479">Metal-binding</keyword>
<proteinExistence type="predicted"/>
<feature type="chain" id="PRO_5009532237" description="Rieske domain-containing protein" evidence="7">
    <location>
        <begin position="24"/>
        <end position="136"/>
    </location>
</feature>
<evidence type="ECO:0000256" key="1">
    <source>
        <dbReference type="ARBA" id="ARBA00022714"/>
    </source>
</evidence>
<keyword evidence="1" id="KW-0001">2Fe-2S</keyword>
<evidence type="ECO:0000313" key="9">
    <source>
        <dbReference type="EMBL" id="OGL43248.1"/>
    </source>
</evidence>
<dbReference type="CDD" id="cd03467">
    <property type="entry name" value="Rieske"/>
    <property type="match status" value="1"/>
</dbReference>
<dbReference type="GO" id="GO:0046872">
    <property type="term" value="F:metal ion binding"/>
    <property type="evidence" value="ECO:0007669"/>
    <property type="project" value="UniProtKB-KW"/>
</dbReference>
<dbReference type="Gene3D" id="2.102.10.10">
    <property type="entry name" value="Rieske [2Fe-2S] iron-sulphur domain"/>
    <property type="match status" value="1"/>
</dbReference>